<dbReference type="AlphaFoldDB" id="A0A3B7MS39"/>
<dbReference type="EMBL" id="CP032157">
    <property type="protein sequence ID" value="AXY77332.1"/>
    <property type="molecule type" value="Genomic_DNA"/>
</dbReference>
<evidence type="ECO:0000313" key="1">
    <source>
        <dbReference type="EMBL" id="AXY77332.1"/>
    </source>
</evidence>
<organism evidence="1 2">
    <name type="scientific">Paraflavitalea soli</name>
    <dbReference type="NCBI Taxonomy" id="2315862"/>
    <lineage>
        <taxon>Bacteria</taxon>
        <taxon>Pseudomonadati</taxon>
        <taxon>Bacteroidota</taxon>
        <taxon>Chitinophagia</taxon>
        <taxon>Chitinophagales</taxon>
        <taxon>Chitinophagaceae</taxon>
        <taxon>Paraflavitalea</taxon>
    </lineage>
</organism>
<evidence type="ECO:0000313" key="2">
    <source>
        <dbReference type="Proteomes" id="UP000263900"/>
    </source>
</evidence>
<reference evidence="1 2" key="1">
    <citation type="submission" date="2018-09" db="EMBL/GenBank/DDBJ databases">
        <title>Genome sequencing of strain 6GH32-13.</title>
        <authorList>
            <person name="Weon H.-Y."/>
            <person name="Heo J."/>
            <person name="Kwon S.-W."/>
        </authorList>
    </citation>
    <scope>NUCLEOTIDE SEQUENCE [LARGE SCALE GENOMIC DNA]</scope>
    <source>
        <strain evidence="1 2">5GH32-13</strain>
    </source>
</reference>
<keyword evidence="2" id="KW-1185">Reference proteome</keyword>
<proteinExistence type="predicted"/>
<dbReference type="KEGG" id="pseg:D3H65_26595"/>
<gene>
    <name evidence="1" type="ORF">D3H65_26595</name>
</gene>
<protein>
    <submittedName>
        <fullName evidence="1">Uncharacterized protein</fullName>
    </submittedName>
</protein>
<accession>A0A3B7MS39</accession>
<dbReference type="Proteomes" id="UP000263900">
    <property type="component" value="Chromosome"/>
</dbReference>
<sequence length="77" mass="8752">MLQQGVPAHARIIEIESKYELLKGYVELQLWVMIRLQERLLYQQVHTMVAAENIPVTGAVVPIRVLPENTSSILILS</sequence>
<name>A0A3B7MS39_9BACT</name>